<protein>
    <recommendedName>
        <fullName evidence="5">EKC/KEOPS complex subunit BUD32</fullName>
        <ecNumber evidence="3">2.7.11.1</ecNumber>
    </recommendedName>
    <alternativeName>
        <fullName evidence="6 7">Atypical Serine/threonine protein kinase BUD32</fullName>
    </alternativeName>
    <alternativeName>
        <fullName evidence="4">EKC/KEOPS complex subunit bud32</fullName>
    </alternativeName>
</protein>
<dbReference type="EMBL" id="APWK03000161">
    <property type="protein sequence ID" value="PHH49906.1"/>
    <property type="molecule type" value="Genomic_DNA"/>
</dbReference>
<evidence type="ECO:0000256" key="7">
    <source>
        <dbReference type="ARBA" id="ARBA00033194"/>
    </source>
</evidence>
<reference evidence="11 12" key="2">
    <citation type="journal article" date="2013" name="IMA Fungus">
        <title>IMA Genome-F 1: Ceratocystis fimbriata: Draft nuclear genome sequence for the plant pathogen, Ceratocystis fimbriata.</title>
        <authorList>
            <person name="Wilken P.M."/>
            <person name="Steenkamp E.T."/>
            <person name="Wingfield M.J."/>
            <person name="de Beer Z.W."/>
            <person name="Wingfield B.D."/>
        </authorList>
    </citation>
    <scope>NUCLEOTIDE SEQUENCE [LARGE SCALE GENOMIC DNA]</scope>
    <source>
        <strain evidence="11 12">CBS 114723</strain>
    </source>
</reference>
<dbReference type="PANTHER" id="PTHR38248:SF2">
    <property type="entry name" value="FUNK1 11"/>
    <property type="match status" value="1"/>
</dbReference>
<comment type="caution">
    <text evidence="11">The sequence shown here is derived from an EMBL/GenBank/DDBJ whole genome shotgun (WGS) entry which is preliminary data.</text>
</comment>
<proteinExistence type="predicted"/>
<comment type="function">
    <text evidence="1">Component of the EKC/KEOPS complex that is required for the formation of a threonylcarbamoyl group on adenosine at position 37 (t(6)A37) in tRNAs that read codons beginning with adenine. The complex is probably involved in the transfer of the threonylcarbamoyl moiety of threonylcarbamoyl-AMP (TC-AMP) to the N6 group of A37. BUD32 has ATPase activity in the context of the EKC/KEOPS complex and likely plays a supporting role to the catalytic subunit KAE1. The EKC/KEOPS complex also promotes both telomere uncapping and telomere elongation. The complex is required for efficient recruitment of transcriptional coactivators.</text>
</comment>
<evidence type="ECO:0000256" key="6">
    <source>
        <dbReference type="ARBA" id="ARBA00030980"/>
    </source>
</evidence>
<evidence type="ECO:0000256" key="8">
    <source>
        <dbReference type="ARBA" id="ARBA00047899"/>
    </source>
</evidence>
<evidence type="ECO:0000259" key="10">
    <source>
        <dbReference type="PROSITE" id="PS50011"/>
    </source>
</evidence>
<evidence type="ECO:0000313" key="12">
    <source>
        <dbReference type="Proteomes" id="UP000222788"/>
    </source>
</evidence>
<accession>A0A2C5WVJ2</accession>
<dbReference type="EC" id="2.7.11.1" evidence="3"/>
<dbReference type="OrthoDB" id="5584477at2759"/>
<dbReference type="GO" id="GO:0004674">
    <property type="term" value="F:protein serine/threonine kinase activity"/>
    <property type="evidence" value="ECO:0007669"/>
    <property type="project" value="UniProtKB-EC"/>
</dbReference>
<dbReference type="SUPFAM" id="SSF56112">
    <property type="entry name" value="Protein kinase-like (PK-like)"/>
    <property type="match status" value="1"/>
</dbReference>
<dbReference type="STRING" id="1035309.A0A2C5WVJ2"/>
<dbReference type="AlphaFoldDB" id="A0A2C5WVJ2"/>
<name>A0A2C5WVJ2_9PEZI</name>
<evidence type="ECO:0000256" key="5">
    <source>
        <dbReference type="ARBA" id="ARBA00019973"/>
    </source>
</evidence>
<evidence type="ECO:0000256" key="4">
    <source>
        <dbReference type="ARBA" id="ARBA00013948"/>
    </source>
</evidence>
<comment type="catalytic activity">
    <reaction evidence="9">
        <text>L-seryl-[protein] + ATP = O-phospho-L-seryl-[protein] + ADP + H(+)</text>
        <dbReference type="Rhea" id="RHEA:17989"/>
        <dbReference type="Rhea" id="RHEA-COMP:9863"/>
        <dbReference type="Rhea" id="RHEA-COMP:11604"/>
        <dbReference type="ChEBI" id="CHEBI:15378"/>
        <dbReference type="ChEBI" id="CHEBI:29999"/>
        <dbReference type="ChEBI" id="CHEBI:30616"/>
        <dbReference type="ChEBI" id="CHEBI:83421"/>
        <dbReference type="ChEBI" id="CHEBI:456216"/>
        <dbReference type="EC" id="2.7.11.1"/>
    </reaction>
</comment>
<evidence type="ECO:0000313" key="11">
    <source>
        <dbReference type="EMBL" id="PHH49906.1"/>
    </source>
</evidence>
<dbReference type="InterPro" id="IPR000719">
    <property type="entry name" value="Prot_kinase_dom"/>
</dbReference>
<evidence type="ECO:0000256" key="1">
    <source>
        <dbReference type="ARBA" id="ARBA00003747"/>
    </source>
</evidence>
<keyword evidence="12" id="KW-1185">Reference proteome</keyword>
<dbReference type="Gene3D" id="1.10.510.10">
    <property type="entry name" value="Transferase(Phosphotransferase) domain 1"/>
    <property type="match status" value="1"/>
</dbReference>
<dbReference type="PANTHER" id="PTHR38248">
    <property type="entry name" value="FUNK1 6"/>
    <property type="match status" value="1"/>
</dbReference>
<dbReference type="PROSITE" id="PS00109">
    <property type="entry name" value="PROTEIN_KINASE_TYR"/>
    <property type="match status" value="1"/>
</dbReference>
<comment type="catalytic activity">
    <reaction evidence="8">
        <text>L-threonyl-[protein] + ATP = O-phospho-L-threonyl-[protein] + ADP + H(+)</text>
        <dbReference type="Rhea" id="RHEA:46608"/>
        <dbReference type="Rhea" id="RHEA-COMP:11060"/>
        <dbReference type="Rhea" id="RHEA-COMP:11605"/>
        <dbReference type="ChEBI" id="CHEBI:15378"/>
        <dbReference type="ChEBI" id="CHEBI:30013"/>
        <dbReference type="ChEBI" id="CHEBI:30616"/>
        <dbReference type="ChEBI" id="CHEBI:61977"/>
        <dbReference type="ChEBI" id="CHEBI:456216"/>
        <dbReference type="EC" id="2.7.11.1"/>
    </reaction>
</comment>
<evidence type="ECO:0000256" key="9">
    <source>
        <dbReference type="ARBA" id="ARBA00048679"/>
    </source>
</evidence>
<comment type="subunit">
    <text evidence="2">Component of the EKC/KEOPS complex composed of at least BUD32, CGI121, GON7, KAE1 and PCC1; the whole complex dimerizes.</text>
</comment>
<dbReference type="Pfam" id="PF17667">
    <property type="entry name" value="Pkinase_fungal"/>
    <property type="match status" value="1"/>
</dbReference>
<gene>
    <name evidence="11" type="ORF">CFIMG_002941RA</name>
</gene>
<dbReference type="Proteomes" id="UP000222788">
    <property type="component" value="Unassembled WGS sequence"/>
</dbReference>
<evidence type="ECO:0000256" key="3">
    <source>
        <dbReference type="ARBA" id="ARBA00012513"/>
    </source>
</evidence>
<dbReference type="InterPro" id="IPR040976">
    <property type="entry name" value="Pkinase_fungal"/>
</dbReference>
<dbReference type="InterPro" id="IPR011009">
    <property type="entry name" value="Kinase-like_dom_sf"/>
</dbReference>
<sequence>MELDPRSQVIYTHPIGPYLNPFYSAFLEGCARSGIEPSGDAFDRLNQAELGAYLAHILSGVPAASYLPSNFHRSHCFHVDLINLRHNVFNPQFDLQRLKPLVSAVMAPIRNDLDVWDEADKVVEYSIYICGGKLKAMDLAASLRLELNTMHVDVPNLFSTISTGITGLETVSTSFFEKCTQDCNPRFQAEIGWTSWPRTITKSNLTRWLTEFTNQLTNHIDDMGLTPRLQKKFVVQPANNNEDILDFLKTNVCFTHFQDGDPHHHASDFLVVGTLRCDPDADSSLATWQELSISAREVFCHHYSRRFALGFTLCGFIMRIWLFDRAGGVSSQSFDINKDGKQFVDIMAAFILMDMVHLGFDTTMIHPNGQMFLDINRNGASERIVIDRAISIRNCISGRATRCWAGHLEGYPEIPLVIKDSWQSSMQTDEGQILQKLAEKGVPHVARYYHHETVHVDGFADSTRDNVRKGLDISKSKPRHLNQEIPMVSSKYHGLEDLAVEASSGGRLQSSKATNRIHRRLIMRDYGKPIFAADSPSLLLNALAKCIRGHEELYKAGILHRDISMENLMIGRDGDSSCPAFIIDFGKAIEVGRASNSERNVGTMPFMAVGVLLGHKHTFMHDLESFFWVLFWICIHVTGPGDYELLTTEYQSWYEFEMSKIATSKLHIIANEQNFLHVAGHSFSAYLRPLAPLVNKLRKVVFPEDEPSTKENLNLYNQMCSILEEAV</sequence>
<dbReference type="InterPro" id="IPR008266">
    <property type="entry name" value="Tyr_kinase_AS"/>
</dbReference>
<dbReference type="GO" id="GO:0005524">
    <property type="term" value="F:ATP binding"/>
    <property type="evidence" value="ECO:0007669"/>
    <property type="project" value="InterPro"/>
</dbReference>
<dbReference type="PROSITE" id="PS50011">
    <property type="entry name" value="PROTEIN_KINASE_DOM"/>
    <property type="match status" value="1"/>
</dbReference>
<organism evidence="11 12">
    <name type="scientific">Ceratocystis fimbriata CBS 114723</name>
    <dbReference type="NCBI Taxonomy" id="1035309"/>
    <lineage>
        <taxon>Eukaryota</taxon>
        <taxon>Fungi</taxon>
        <taxon>Dikarya</taxon>
        <taxon>Ascomycota</taxon>
        <taxon>Pezizomycotina</taxon>
        <taxon>Sordariomycetes</taxon>
        <taxon>Hypocreomycetidae</taxon>
        <taxon>Microascales</taxon>
        <taxon>Ceratocystidaceae</taxon>
        <taxon>Ceratocystis</taxon>
    </lineage>
</organism>
<evidence type="ECO:0000256" key="2">
    <source>
        <dbReference type="ARBA" id="ARBA00011534"/>
    </source>
</evidence>
<feature type="domain" description="Protein kinase" evidence="10">
    <location>
        <begin position="350"/>
        <end position="727"/>
    </location>
</feature>
<reference evidence="11 12" key="1">
    <citation type="journal article" date="2013" name="Fungal Biol.">
        <title>Analysis of microsatellite markers in the genome of the plant pathogen Ceratocystis fimbriata.</title>
        <authorList>
            <person name="Simpson M.C."/>
            <person name="Wilken P.M."/>
            <person name="Coetzee M.P."/>
            <person name="Wingfield M.J."/>
            <person name="Wingfield B.D."/>
        </authorList>
    </citation>
    <scope>NUCLEOTIDE SEQUENCE [LARGE SCALE GENOMIC DNA]</scope>
    <source>
        <strain evidence="11 12">CBS 114723</strain>
    </source>
</reference>